<keyword evidence="2" id="KW-1185">Reference proteome</keyword>
<accession>A0A4Y2XDM6</accession>
<protein>
    <submittedName>
        <fullName evidence="1">Uncharacterized protein</fullName>
    </submittedName>
</protein>
<reference evidence="1 2" key="1">
    <citation type="journal article" date="2019" name="Sci. Rep.">
        <title>Orb-weaving spider Araneus ventricosus genome elucidates the spidroin gene catalogue.</title>
        <authorList>
            <person name="Kono N."/>
            <person name="Nakamura H."/>
            <person name="Ohtoshi R."/>
            <person name="Moran D.A.P."/>
            <person name="Shinohara A."/>
            <person name="Yoshida Y."/>
            <person name="Fujiwara M."/>
            <person name="Mori M."/>
            <person name="Tomita M."/>
            <person name="Arakawa K."/>
        </authorList>
    </citation>
    <scope>NUCLEOTIDE SEQUENCE [LARGE SCALE GENOMIC DNA]</scope>
</reference>
<organism evidence="1 2">
    <name type="scientific">Araneus ventricosus</name>
    <name type="common">Orbweaver spider</name>
    <name type="synonym">Epeira ventricosa</name>
    <dbReference type="NCBI Taxonomy" id="182803"/>
    <lineage>
        <taxon>Eukaryota</taxon>
        <taxon>Metazoa</taxon>
        <taxon>Ecdysozoa</taxon>
        <taxon>Arthropoda</taxon>
        <taxon>Chelicerata</taxon>
        <taxon>Arachnida</taxon>
        <taxon>Araneae</taxon>
        <taxon>Araneomorphae</taxon>
        <taxon>Entelegynae</taxon>
        <taxon>Araneoidea</taxon>
        <taxon>Araneidae</taxon>
        <taxon>Araneus</taxon>
    </lineage>
</organism>
<proteinExistence type="predicted"/>
<evidence type="ECO:0000313" key="1">
    <source>
        <dbReference type="EMBL" id="GBO46497.1"/>
    </source>
</evidence>
<gene>
    <name evidence="1" type="ORF">AVEN_136324_1</name>
</gene>
<dbReference type="Proteomes" id="UP000499080">
    <property type="component" value="Unassembled WGS sequence"/>
</dbReference>
<dbReference type="AlphaFoldDB" id="A0A4Y2XDM6"/>
<comment type="caution">
    <text evidence="1">The sequence shown here is derived from an EMBL/GenBank/DDBJ whole genome shotgun (WGS) entry which is preliminary data.</text>
</comment>
<sequence>MLQILTRRHREYVKEKSPNKICSCHHQMAQRRPCCNGSMSLRVREQMEIGVGDFDSAFSSLRGEIPHLKVQKLTARGDQAPELSVYAVVAI</sequence>
<name>A0A4Y2XDM6_ARAVE</name>
<evidence type="ECO:0000313" key="2">
    <source>
        <dbReference type="Proteomes" id="UP000499080"/>
    </source>
</evidence>
<dbReference type="EMBL" id="BGPR01074226">
    <property type="protein sequence ID" value="GBO46497.1"/>
    <property type="molecule type" value="Genomic_DNA"/>
</dbReference>